<dbReference type="SUPFAM" id="SSF56235">
    <property type="entry name" value="N-terminal nucleophile aminohydrolases (Ntn hydrolases)"/>
    <property type="match status" value="1"/>
</dbReference>
<dbReference type="Gene3D" id="3.40.50.620">
    <property type="entry name" value="HUPs"/>
    <property type="match status" value="1"/>
</dbReference>
<dbReference type="EMBL" id="AP018558">
    <property type="protein sequence ID" value="BBD76404.1"/>
    <property type="molecule type" value="Genomic_DNA"/>
</dbReference>
<dbReference type="GO" id="GO:0005829">
    <property type="term" value="C:cytosol"/>
    <property type="evidence" value="ECO:0007669"/>
    <property type="project" value="TreeGrafter"/>
</dbReference>
<dbReference type="KEGG" id="htl:HPTL_0134"/>
<dbReference type="Gene3D" id="3.60.20.10">
    <property type="entry name" value="Glutamine Phosphoribosylpyrophosphate, subunit 1, domain 1"/>
    <property type="match status" value="1"/>
</dbReference>
<evidence type="ECO:0000313" key="7">
    <source>
        <dbReference type="Proteomes" id="UP000262004"/>
    </source>
</evidence>
<evidence type="ECO:0000259" key="4">
    <source>
        <dbReference type="Pfam" id="PF00733"/>
    </source>
</evidence>
<dbReference type="InterPro" id="IPR001962">
    <property type="entry name" value="Asn_synthase"/>
</dbReference>
<comment type="pathway">
    <text evidence="1">Amino-acid biosynthesis; L-asparagine biosynthesis; L-asparagine from L-aspartate (L-Gln route): step 1/1.</text>
</comment>
<dbReference type="RefSeq" id="WP_119334249.1">
    <property type="nucleotide sequence ID" value="NZ_AP018558.1"/>
</dbReference>
<sequence>MTLFAAVLGENEKISEAVAAARRRMTRFPGDRWRAVARPGFALGVWQRWFGESAPPDGDWDVAERDGWVAVVSGHAVVAQDAAAAGSVAGAPDGTSVAECGGAAMGLAARLLADFVSDPMTRPRRWQGQFAFVAWHEATQRLFLVRDPFGIEPLYWGRLPGGGFAVANLAKTLVAMGVADGPDALGWASFFLWGNVDGRRTVFSGVEAAPQGSVGVVTLPCVSGPQWRVFRDLRTLWAVPSAPEYDEAAAQVAISRAVRDAVAVATADRQRTALFLSGGIDSGAVAGVLAQLGRAGTAYTLAFAEMAGQGNDERPWAERIARHYGLTHRVDQVAEPEFWATLPDFLDAMDQPTLDGINFWLSCQKAAQAGERVVCTGDGGDELFGGFTKLVLWRRAERVLRWVRRLPAGERVLVALMQGYGTLRRRPKWRWAGNYFATRDHLYFIPYAVFFPEELPDLLDSVMPVAQARALLTEGAFPEVDCLERAMQMRDTFHSMPNLYMRDAHWIGAAHGVQFRHPLASVSLLTTVAPWVCAFRGRRGKTLLAQAPQPPLPPEVVARPKAGFATPVAGWLAQRVFPTIPFPAVATIGSVERRLAWWLYQEWSR</sequence>
<evidence type="ECO:0000256" key="1">
    <source>
        <dbReference type="ARBA" id="ARBA00005187"/>
    </source>
</evidence>
<gene>
    <name evidence="6" type="ORF">HPTL_0134</name>
</gene>
<dbReference type="AlphaFoldDB" id="A0A2Z6DVD9"/>
<dbReference type="Proteomes" id="UP000262004">
    <property type="component" value="Chromosome"/>
</dbReference>
<comment type="catalytic activity">
    <reaction evidence="3">
        <text>L-aspartate + L-glutamine + ATP + H2O = L-asparagine + L-glutamate + AMP + diphosphate + H(+)</text>
        <dbReference type="Rhea" id="RHEA:12228"/>
        <dbReference type="ChEBI" id="CHEBI:15377"/>
        <dbReference type="ChEBI" id="CHEBI:15378"/>
        <dbReference type="ChEBI" id="CHEBI:29985"/>
        <dbReference type="ChEBI" id="CHEBI:29991"/>
        <dbReference type="ChEBI" id="CHEBI:30616"/>
        <dbReference type="ChEBI" id="CHEBI:33019"/>
        <dbReference type="ChEBI" id="CHEBI:58048"/>
        <dbReference type="ChEBI" id="CHEBI:58359"/>
        <dbReference type="ChEBI" id="CHEBI:456215"/>
        <dbReference type="EC" id="6.3.5.4"/>
    </reaction>
</comment>
<evidence type="ECO:0000313" key="6">
    <source>
        <dbReference type="EMBL" id="BBD76404.1"/>
    </source>
</evidence>
<evidence type="ECO:0000256" key="2">
    <source>
        <dbReference type="ARBA" id="ARBA00012737"/>
    </source>
</evidence>
<evidence type="ECO:0000259" key="5">
    <source>
        <dbReference type="Pfam" id="PF13537"/>
    </source>
</evidence>
<dbReference type="OrthoDB" id="9763290at2"/>
<dbReference type="CDD" id="cd01991">
    <property type="entry name" value="Asn_synthase_B_C"/>
    <property type="match status" value="1"/>
</dbReference>
<organism evidence="6 7">
    <name type="scientific">Hydrogenophilus thermoluteolus</name>
    <name type="common">Pseudomonas hydrogenothermophila</name>
    <dbReference type="NCBI Taxonomy" id="297"/>
    <lineage>
        <taxon>Bacteria</taxon>
        <taxon>Pseudomonadati</taxon>
        <taxon>Pseudomonadota</taxon>
        <taxon>Hydrogenophilia</taxon>
        <taxon>Hydrogenophilales</taxon>
        <taxon>Hydrogenophilaceae</taxon>
        <taxon>Hydrogenophilus</taxon>
    </lineage>
</organism>
<protein>
    <recommendedName>
        <fullName evidence="2">asparagine synthase (glutamine-hydrolyzing)</fullName>
        <ecNumber evidence="2">6.3.5.4</ecNumber>
    </recommendedName>
</protein>
<dbReference type="GO" id="GO:0006529">
    <property type="term" value="P:asparagine biosynthetic process"/>
    <property type="evidence" value="ECO:0007669"/>
    <property type="project" value="InterPro"/>
</dbReference>
<keyword evidence="7" id="KW-1185">Reference proteome</keyword>
<dbReference type="Pfam" id="PF00733">
    <property type="entry name" value="Asn_synthase"/>
    <property type="match status" value="1"/>
</dbReference>
<dbReference type="InterPro" id="IPR017932">
    <property type="entry name" value="GATase_2_dom"/>
</dbReference>
<dbReference type="GO" id="GO:0004066">
    <property type="term" value="F:asparagine synthase (glutamine-hydrolyzing) activity"/>
    <property type="evidence" value="ECO:0007669"/>
    <property type="project" value="UniProtKB-EC"/>
</dbReference>
<dbReference type="InterPro" id="IPR014729">
    <property type="entry name" value="Rossmann-like_a/b/a_fold"/>
</dbReference>
<dbReference type="InterPro" id="IPR051786">
    <property type="entry name" value="ASN_synthetase/amidase"/>
</dbReference>
<dbReference type="InterPro" id="IPR029055">
    <property type="entry name" value="Ntn_hydrolases_N"/>
</dbReference>
<dbReference type="Pfam" id="PF13537">
    <property type="entry name" value="GATase_7"/>
    <property type="match status" value="1"/>
</dbReference>
<dbReference type="PANTHER" id="PTHR43284:SF1">
    <property type="entry name" value="ASPARAGINE SYNTHETASE"/>
    <property type="match status" value="1"/>
</dbReference>
<feature type="domain" description="Asparagine synthetase" evidence="4">
    <location>
        <begin position="255"/>
        <end position="574"/>
    </location>
</feature>
<accession>A0A2Z6DVD9</accession>
<proteinExistence type="predicted"/>
<name>A0A2Z6DVD9_HYDTE</name>
<dbReference type="SUPFAM" id="SSF52402">
    <property type="entry name" value="Adenine nucleotide alpha hydrolases-like"/>
    <property type="match status" value="1"/>
</dbReference>
<feature type="domain" description="Glutamine amidotransferase type-2" evidence="5">
    <location>
        <begin position="124"/>
        <end position="174"/>
    </location>
</feature>
<dbReference type="EC" id="6.3.5.4" evidence="2"/>
<evidence type="ECO:0000256" key="3">
    <source>
        <dbReference type="ARBA" id="ARBA00048741"/>
    </source>
</evidence>
<dbReference type="PANTHER" id="PTHR43284">
    <property type="entry name" value="ASPARAGINE SYNTHETASE (GLUTAMINE-HYDROLYZING)"/>
    <property type="match status" value="1"/>
</dbReference>
<reference evidence="6 7" key="1">
    <citation type="submission" date="2018-04" db="EMBL/GenBank/DDBJ databases">
        <title>Complete genome sequence of Hydrogenophilus thermoluteolus TH-1.</title>
        <authorList>
            <person name="Arai H."/>
        </authorList>
    </citation>
    <scope>NUCLEOTIDE SEQUENCE [LARGE SCALE GENOMIC DNA]</scope>
    <source>
        <strain evidence="6 7">TH-1</strain>
    </source>
</reference>